<protein>
    <recommendedName>
        <fullName evidence="7">Protein kinase domain-containing protein</fullName>
    </recommendedName>
</protein>
<dbReference type="InterPro" id="IPR008271">
    <property type="entry name" value="Ser/Thr_kinase_AS"/>
</dbReference>
<dbReference type="Gene3D" id="1.10.510.10">
    <property type="entry name" value="Transferase(Phosphotransferase) domain 1"/>
    <property type="match status" value="1"/>
</dbReference>
<keyword evidence="2" id="KW-0808">Transferase</keyword>
<evidence type="ECO:0000256" key="5">
    <source>
        <dbReference type="ARBA" id="ARBA00022840"/>
    </source>
</evidence>
<proteinExistence type="predicted"/>
<sequence>MGGCFSTSGELKLVQSKYDAHDVSQGTANGKESNKDGKSKEKKKDLPHFGLSDTHDVIKFLGQGAEAEAWLMKERSSGELVAVKLIPKPLTADQIETIRLETKIQVWMGRGCINVVPAKGVLVSKTHIGIVLEYEAGGNMADYVTKRIPLGGGMCMDEEEGRFFFTQLINAMDYCHRHQIAHRDLKLDNILLDGHNPPWVKLCDFGFSKPLREDSSHHRMRLKSMRVGTPDYMGPEVIKDTAPGCGYDGVKADVWSLGVLLYVMLIGQFPFDTSASSTAQTEEQLTYEIWLKQHETNWRNINTNADAVRCFSHELKDLLDKMFELDPDKRLDSEGVKAHAWMKLPLPSKYQEPLEDILAAQRKLQAVGDCGAFDDSRVINPKIAALFKMLKEQALAHEEMETNVVFLNFNTQ</sequence>
<dbReference type="GO" id="GO:0004674">
    <property type="term" value="F:protein serine/threonine kinase activity"/>
    <property type="evidence" value="ECO:0007669"/>
    <property type="project" value="UniProtKB-KW"/>
</dbReference>
<dbReference type="InterPro" id="IPR000719">
    <property type="entry name" value="Prot_kinase_dom"/>
</dbReference>
<dbReference type="PROSITE" id="PS50011">
    <property type="entry name" value="PROTEIN_KINASE_DOM"/>
    <property type="match status" value="1"/>
</dbReference>
<dbReference type="PANTHER" id="PTHR24346">
    <property type="entry name" value="MAP/MICROTUBULE AFFINITY-REGULATING KINASE"/>
    <property type="match status" value="1"/>
</dbReference>
<feature type="domain" description="Protein kinase" evidence="7">
    <location>
        <begin position="55"/>
        <end position="342"/>
    </location>
</feature>
<name>A0A250XS79_9CHLO</name>
<dbReference type="InterPro" id="IPR011009">
    <property type="entry name" value="Kinase-like_dom_sf"/>
</dbReference>
<dbReference type="SMART" id="SM00220">
    <property type="entry name" value="S_TKc"/>
    <property type="match status" value="1"/>
</dbReference>
<dbReference type="Pfam" id="PF00069">
    <property type="entry name" value="Pkinase"/>
    <property type="match status" value="1"/>
</dbReference>
<evidence type="ECO:0000256" key="3">
    <source>
        <dbReference type="ARBA" id="ARBA00022741"/>
    </source>
</evidence>
<accession>A0A250XS79</accession>
<dbReference type="OrthoDB" id="193931at2759"/>
<dbReference type="PROSITE" id="PS00108">
    <property type="entry name" value="PROTEIN_KINASE_ST"/>
    <property type="match status" value="1"/>
</dbReference>
<keyword evidence="3" id="KW-0547">Nucleotide-binding</keyword>
<keyword evidence="1" id="KW-0723">Serine/threonine-protein kinase</keyword>
<reference evidence="8 9" key="1">
    <citation type="submission" date="2017-08" db="EMBL/GenBank/DDBJ databases">
        <title>Acidophilic green algal genome provides insights into adaptation to an acidic environment.</title>
        <authorList>
            <person name="Hirooka S."/>
            <person name="Hirose Y."/>
            <person name="Kanesaki Y."/>
            <person name="Higuchi S."/>
            <person name="Fujiwara T."/>
            <person name="Onuma R."/>
            <person name="Era A."/>
            <person name="Ohbayashi R."/>
            <person name="Uzuka A."/>
            <person name="Nozaki H."/>
            <person name="Yoshikawa H."/>
            <person name="Miyagishima S.Y."/>
        </authorList>
    </citation>
    <scope>NUCLEOTIDE SEQUENCE [LARGE SCALE GENOMIC DNA]</scope>
    <source>
        <strain evidence="8 9">NIES-2499</strain>
    </source>
</reference>
<evidence type="ECO:0000256" key="2">
    <source>
        <dbReference type="ARBA" id="ARBA00022679"/>
    </source>
</evidence>
<dbReference type="STRING" id="1157962.A0A250XS79"/>
<evidence type="ECO:0000256" key="1">
    <source>
        <dbReference type="ARBA" id="ARBA00022527"/>
    </source>
</evidence>
<dbReference type="PANTHER" id="PTHR24346:SF82">
    <property type="entry name" value="KP78A-RELATED"/>
    <property type="match status" value="1"/>
</dbReference>
<organism evidence="8 9">
    <name type="scientific">Chlamydomonas eustigma</name>
    <dbReference type="NCBI Taxonomy" id="1157962"/>
    <lineage>
        <taxon>Eukaryota</taxon>
        <taxon>Viridiplantae</taxon>
        <taxon>Chlorophyta</taxon>
        <taxon>core chlorophytes</taxon>
        <taxon>Chlorophyceae</taxon>
        <taxon>CS clade</taxon>
        <taxon>Chlamydomonadales</taxon>
        <taxon>Chlamydomonadaceae</taxon>
        <taxon>Chlamydomonas</taxon>
    </lineage>
</organism>
<dbReference type="GO" id="GO:0035556">
    <property type="term" value="P:intracellular signal transduction"/>
    <property type="evidence" value="ECO:0007669"/>
    <property type="project" value="TreeGrafter"/>
</dbReference>
<dbReference type="AlphaFoldDB" id="A0A250XS79"/>
<evidence type="ECO:0000313" key="9">
    <source>
        <dbReference type="Proteomes" id="UP000232323"/>
    </source>
</evidence>
<dbReference type="SUPFAM" id="SSF56112">
    <property type="entry name" value="Protein kinase-like (PK-like)"/>
    <property type="match status" value="1"/>
</dbReference>
<keyword evidence="9" id="KW-1185">Reference proteome</keyword>
<dbReference type="GO" id="GO:0005737">
    <property type="term" value="C:cytoplasm"/>
    <property type="evidence" value="ECO:0007669"/>
    <property type="project" value="TreeGrafter"/>
</dbReference>
<feature type="region of interest" description="Disordered" evidence="6">
    <location>
        <begin position="22"/>
        <end position="48"/>
    </location>
</feature>
<comment type="caution">
    <text evidence="8">The sequence shown here is derived from an EMBL/GenBank/DDBJ whole genome shotgun (WGS) entry which is preliminary data.</text>
</comment>
<evidence type="ECO:0000256" key="6">
    <source>
        <dbReference type="SAM" id="MobiDB-lite"/>
    </source>
</evidence>
<dbReference type="GO" id="GO:0005524">
    <property type="term" value="F:ATP binding"/>
    <property type="evidence" value="ECO:0007669"/>
    <property type="project" value="UniProtKB-KW"/>
</dbReference>
<gene>
    <name evidence="8" type="ORF">CEUSTIGMA_g13312.t1</name>
</gene>
<keyword evidence="5" id="KW-0067">ATP-binding</keyword>
<dbReference type="Proteomes" id="UP000232323">
    <property type="component" value="Unassembled WGS sequence"/>
</dbReference>
<evidence type="ECO:0000256" key="4">
    <source>
        <dbReference type="ARBA" id="ARBA00022777"/>
    </source>
</evidence>
<feature type="compositionally biased region" description="Basic and acidic residues" evidence="6">
    <location>
        <begin position="32"/>
        <end position="48"/>
    </location>
</feature>
<dbReference type="EMBL" id="BEGY01000201">
    <property type="protein sequence ID" value="GAX85896.1"/>
    <property type="molecule type" value="Genomic_DNA"/>
</dbReference>
<keyword evidence="4" id="KW-0418">Kinase</keyword>
<evidence type="ECO:0000313" key="8">
    <source>
        <dbReference type="EMBL" id="GAX85896.1"/>
    </source>
</evidence>
<evidence type="ECO:0000259" key="7">
    <source>
        <dbReference type="PROSITE" id="PS50011"/>
    </source>
</evidence>